<evidence type="ECO:0000313" key="5">
    <source>
        <dbReference type="Proteomes" id="UP000321685"/>
    </source>
</evidence>
<dbReference type="Gene3D" id="3.50.50.60">
    <property type="entry name" value="FAD/NAD(P)-binding domain"/>
    <property type="match status" value="1"/>
</dbReference>
<dbReference type="InterPro" id="IPR002938">
    <property type="entry name" value="FAD-bd"/>
</dbReference>
<comment type="caution">
    <text evidence="4">The sequence shown here is derived from an EMBL/GenBank/DDBJ whole genome shotgun (WGS) entry which is preliminary data.</text>
</comment>
<evidence type="ECO:0000313" key="4">
    <source>
        <dbReference type="EMBL" id="GEL21141.1"/>
    </source>
</evidence>
<protein>
    <submittedName>
        <fullName evidence="4">Salicylyl-CoA 5-hydroxylase</fullName>
    </submittedName>
</protein>
<dbReference type="InterPro" id="IPR013785">
    <property type="entry name" value="Aldolase_TIM"/>
</dbReference>
<sequence>MRIAVVGGGPGGLYLAALAKQLDPAREVVVFERNAVDDTFGFGVVFSDETLDGLEQADPVLFAAVSARFARWSDIDVVHRGETVTSGGHGFSAINRRVLLELLAERCAEVGVDLRFRTVAPPVEQLRAEYDLVVAADGARSAIRTAHADVFGPDLDVRGARYMWLGTDRVLDAFTFVAKQTPHGALMVHAYPFSDERSTFIVETSENTWRALGFDGVDADALPPGVNDEASIAAIAELFREELAGAALVANNSKWLRFTTVRNRRWHDGNLVLLGDAAHTAHFSIGSGTKLAMEDSLALAAALRRHDDVPTALAAYEAERRPVVESTQRAAQASLEWFSDVDHVTGLDAEQFAFNLLTRSRRVTFDNLAVRDPDYAARVRTHFAPGAPPLFQPFTLANMLLPNRIVAAPVTVDAARDGVPGDAEMLMLSAAAVGGAGLVLTGGTAVGPDARAAKESSGLWSDEHVAAWRAITDRIHATSDARIGVQLTHAGRRGVAPVAPTPVPYRAGEAEPGPVDEDAVVAAFAAAARRAADAGFDALELHAGHGHLLSTYLSPLTNPGALADRLRFPLLVLDAVRGAWAGPLLVRISAVDHAPGGQTVTDAVEISRALAEHGADAVDVSSGEVVAHQRPNYGRSYQTPLAERIRHDAGVPVIAVGGISTADDANSIVLAGRADLVAVGRAMLHDPAWALHAAVALGWDDVEWPAHLRAGATPPPTARRVPPRLTLTDPEPAPVHRRWRPLLTSAKG</sequence>
<keyword evidence="5" id="KW-1185">Reference proteome</keyword>
<dbReference type="OrthoDB" id="3169239at2"/>
<feature type="domain" description="NADH:flavin oxidoreductase/NADH oxidase N-terminal" evidence="2">
    <location>
        <begin position="390"/>
        <end position="693"/>
    </location>
</feature>
<dbReference type="RefSeq" id="WP_147101476.1">
    <property type="nucleotide sequence ID" value="NZ_BJVJ01000001.1"/>
</dbReference>
<reference evidence="4 5" key="1">
    <citation type="submission" date="2019-07" db="EMBL/GenBank/DDBJ databases">
        <title>Whole genome shotgun sequence of Pseudonocardia sulfidoxydans NBRC 16205.</title>
        <authorList>
            <person name="Hosoyama A."/>
            <person name="Uohara A."/>
            <person name="Ohji S."/>
            <person name="Ichikawa N."/>
        </authorList>
    </citation>
    <scope>NUCLEOTIDE SEQUENCE [LARGE SCALE GENOMIC DNA]</scope>
    <source>
        <strain evidence="4 5">NBRC 16205</strain>
    </source>
</reference>
<dbReference type="Pfam" id="PF01494">
    <property type="entry name" value="FAD_binding_3"/>
    <property type="match status" value="1"/>
</dbReference>
<dbReference type="SUPFAM" id="SSF51905">
    <property type="entry name" value="FAD/NAD(P)-binding domain"/>
    <property type="match status" value="1"/>
</dbReference>
<dbReference type="InterPro" id="IPR044152">
    <property type="entry name" value="YqjM-like"/>
</dbReference>
<dbReference type="GO" id="GO:0010181">
    <property type="term" value="F:FMN binding"/>
    <property type="evidence" value="ECO:0007669"/>
    <property type="project" value="InterPro"/>
</dbReference>
<feature type="compositionally biased region" description="Low complexity" evidence="1">
    <location>
        <begin position="709"/>
        <end position="728"/>
    </location>
</feature>
<dbReference type="InterPro" id="IPR001155">
    <property type="entry name" value="OxRdtase_FMN_N"/>
</dbReference>
<dbReference type="EMBL" id="BJVJ01000001">
    <property type="protein sequence ID" value="GEL21141.1"/>
    <property type="molecule type" value="Genomic_DNA"/>
</dbReference>
<dbReference type="PRINTS" id="PR00420">
    <property type="entry name" value="RNGMNOXGNASE"/>
</dbReference>
<evidence type="ECO:0000259" key="3">
    <source>
        <dbReference type="Pfam" id="PF01494"/>
    </source>
</evidence>
<proteinExistence type="predicted"/>
<dbReference type="SUPFAM" id="SSF51395">
    <property type="entry name" value="FMN-linked oxidoreductases"/>
    <property type="match status" value="1"/>
</dbReference>
<evidence type="ECO:0000259" key="2">
    <source>
        <dbReference type="Pfam" id="PF00724"/>
    </source>
</evidence>
<dbReference type="GO" id="GO:0050661">
    <property type="term" value="F:NADP binding"/>
    <property type="evidence" value="ECO:0007669"/>
    <property type="project" value="InterPro"/>
</dbReference>
<feature type="domain" description="FAD-binding" evidence="3">
    <location>
        <begin position="117"/>
        <end position="328"/>
    </location>
</feature>
<dbReference type="GO" id="GO:0071949">
    <property type="term" value="F:FAD binding"/>
    <property type="evidence" value="ECO:0007669"/>
    <property type="project" value="InterPro"/>
</dbReference>
<dbReference type="AlphaFoldDB" id="A0A511D8M1"/>
<name>A0A511D8M1_9PSEU</name>
<dbReference type="GO" id="GO:0003959">
    <property type="term" value="F:NADPH dehydrogenase activity"/>
    <property type="evidence" value="ECO:0007669"/>
    <property type="project" value="InterPro"/>
</dbReference>
<dbReference type="InterPro" id="IPR036188">
    <property type="entry name" value="FAD/NAD-bd_sf"/>
</dbReference>
<evidence type="ECO:0000256" key="1">
    <source>
        <dbReference type="SAM" id="MobiDB-lite"/>
    </source>
</evidence>
<dbReference type="Pfam" id="PF00724">
    <property type="entry name" value="Oxidored_FMN"/>
    <property type="match status" value="1"/>
</dbReference>
<accession>A0A511D8M1</accession>
<dbReference type="PANTHER" id="PTHR43303">
    <property type="entry name" value="NADPH DEHYDROGENASE C23G7.10C-RELATED"/>
    <property type="match status" value="1"/>
</dbReference>
<feature type="region of interest" description="Disordered" evidence="1">
    <location>
        <begin position="709"/>
        <end position="735"/>
    </location>
</feature>
<dbReference type="Gene3D" id="3.20.20.70">
    <property type="entry name" value="Aldolase class I"/>
    <property type="match status" value="1"/>
</dbReference>
<organism evidence="4 5">
    <name type="scientific">Pseudonocardia sulfidoxydans NBRC 16205</name>
    <dbReference type="NCBI Taxonomy" id="1223511"/>
    <lineage>
        <taxon>Bacteria</taxon>
        <taxon>Bacillati</taxon>
        <taxon>Actinomycetota</taxon>
        <taxon>Actinomycetes</taxon>
        <taxon>Pseudonocardiales</taxon>
        <taxon>Pseudonocardiaceae</taxon>
        <taxon>Pseudonocardia</taxon>
    </lineage>
</organism>
<dbReference type="Proteomes" id="UP000321685">
    <property type="component" value="Unassembled WGS sequence"/>
</dbReference>
<dbReference type="PANTHER" id="PTHR43303:SF3">
    <property type="entry name" value="BLR3436 PROTEIN"/>
    <property type="match status" value="1"/>
</dbReference>
<gene>
    <name evidence="4" type="ORF">PSU4_00950</name>
</gene>
<dbReference type="Gene3D" id="3.30.9.20">
    <property type="match status" value="1"/>
</dbReference>